<evidence type="ECO:0000256" key="1">
    <source>
        <dbReference type="ARBA" id="ARBA00022491"/>
    </source>
</evidence>
<dbReference type="SMART" id="SM00354">
    <property type="entry name" value="HTH_LACI"/>
    <property type="match status" value="1"/>
</dbReference>
<evidence type="ECO:0000259" key="5">
    <source>
        <dbReference type="PROSITE" id="PS50932"/>
    </source>
</evidence>
<dbReference type="InterPro" id="IPR001761">
    <property type="entry name" value="Peripla_BP/Lac1_sug-bd_dom"/>
</dbReference>
<dbReference type="CDD" id="cd01392">
    <property type="entry name" value="HTH_LacI"/>
    <property type="match status" value="1"/>
</dbReference>
<dbReference type="CDD" id="cd06267">
    <property type="entry name" value="PBP1_LacI_sugar_binding-like"/>
    <property type="match status" value="1"/>
</dbReference>
<dbReference type="SUPFAM" id="SSF53822">
    <property type="entry name" value="Periplasmic binding protein-like I"/>
    <property type="match status" value="1"/>
</dbReference>
<dbReference type="SUPFAM" id="SSF47413">
    <property type="entry name" value="lambda repressor-like DNA-binding domains"/>
    <property type="match status" value="1"/>
</dbReference>
<dbReference type="EMBL" id="JBHTOP010000006">
    <property type="protein sequence ID" value="MFD1671309.1"/>
    <property type="molecule type" value="Genomic_DNA"/>
</dbReference>
<dbReference type="GO" id="GO:0003677">
    <property type="term" value="F:DNA binding"/>
    <property type="evidence" value="ECO:0007669"/>
    <property type="project" value="UniProtKB-KW"/>
</dbReference>
<comment type="caution">
    <text evidence="6">The sequence shown here is derived from an EMBL/GenBank/DDBJ whole genome shotgun (WGS) entry which is preliminary data.</text>
</comment>
<evidence type="ECO:0000256" key="4">
    <source>
        <dbReference type="ARBA" id="ARBA00023163"/>
    </source>
</evidence>
<dbReference type="InterPro" id="IPR010982">
    <property type="entry name" value="Lambda_DNA-bd_dom_sf"/>
</dbReference>
<dbReference type="Gene3D" id="1.10.260.40">
    <property type="entry name" value="lambda repressor-like DNA-binding domains"/>
    <property type="match status" value="1"/>
</dbReference>
<accession>A0ABW4J4K2</accession>
<protein>
    <submittedName>
        <fullName evidence="6">LacI family DNA-binding transcriptional regulator</fullName>
    </submittedName>
</protein>
<dbReference type="InterPro" id="IPR028082">
    <property type="entry name" value="Peripla_BP_I"/>
</dbReference>
<gene>
    <name evidence="6" type="ORF">ACFQ5M_04295</name>
</gene>
<keyword evidence="3 6" id="KW-0238">DNA-binding</keyword>
<evidence type="ECO:0000256" key="3">
    <source>
        <dbReference type="ARBA" id="ARBA00023125"/>
    </source>
</evidence>
<dbReference type="PROSITE" id="PS50932">
    <property type="entry name" value="HTH_LACI_2"/>
    <property type="match status" value="1"/>
</dbReference>
<evidence type="ECO:0000313" key="7">
    <source>
        <dbReference type="Proteomes" id="UP001597267"/>
    </source>
</evidence>
<dbReference type="InterPro" id="IPR000843">
    <property type="entry name" value="HTH_LacI"/>
</dbReference>
<dbReference type="PANTHER" id="PTHR30146">
    <property type="entry name" value="LACI-RELATED TRANSCRIPTIONAL REPRESSOR"/>
    <property type="match status" value="1"/>
</dbReference>
<proteinExistence type="predicted"/>
<dbReference type="PANTHER" id="PTHR30146:SF148">
    <property type="entry name" value="HTH-TYPE TRANSCRIPTIONAL REPRESSOR PURR-RELATED"/>
    <property type="match status" value="1"/>
</dbReference>
<keyword evidence="4" id="KW-0804">Transcription</keyword>
<dbReference type="Proteomes" id="UP001597267">
    <property type="component" value="Unassembled WGS sequence"/>
</dbReference>
<dbReference type="Gene3D" id="3.40.50.2300">
    <property type="match status" value="2"/>
</dbReference>
<organism evidence="6 7">
    <name type="scientific">Agrilactobacillus yilanensis</name>
    <dbReference type="NCBI Taxonomy" id="2485997"/>
    <lineage>
        <taxon>Bacteria</taxon>
        <taxon>Bacillati</taxon>
        <taxon>Bacillota</taxon>
        <taxon>Bacilli</taxon>
        <taxon>Lactobacillales</taxon>
        <taxon>Lactobacillaceae</taxon>
        <taxon>Agrilactobacillus</taxon>
    </lineage>
</organism>
<keyword evidence="1" id="KW-0678">Repressor</keyword>
<name>A0ABW4J4K2_9LACO</name>
<dbReference type="RefSeq" id="WP_125713457.1">
    <property type="nucleotide sequence ID" value="NZ_JBHTOP010000006.1"/>
</dbReference>
<evidence type="ECO:0000313" key="6">
    <source>
        <dbReference type="EMBL" id="MFD1671309.1"/>
    </source>
</evidence>
<keyword evidence="7" id="KW-1185">Reference proteome</keyword>
<evidence type="ECO:0000256" key="2">
    <source>
        <dbReference type="ARBA" id="ARBA00023015"/>
    </source>
</evidence>
<dbReference type="Pfam" id="PF00356">
    <property type="entry name" value="LacI"/>
    <property type="match status" value="1"/>
</dbReference>
<keyword evidence="2" id="KW-0805">Transcription regulation</keyword>
<sequence>MRDIANDVGVSISTVSRTLSRPDAVDSETRRKILESIDKLGYTTNLLASGLKKGQTKTLGFVIPNLENLIYPTLATSVEQEAEKRGYFVIFCNTYEDLSIEAQYVKRLKGQAVDGFIFSTGLSDNASKTILELKKEHYPLVCLMRDIGDKKDSFVSENFEGGYAATKYLLDKGYRDIYTLTGRKELELYRQRTLGYKKALEDFGVKYKKDHVWNCARNGKEQAGNVISEKLHDGVIPEAIFSQSDPFAFDAIINLNQSGLRIPDNVGIIGFDDTYLSKNFDLTTMAQPLKELAVDATNHLIDMIEGKKKIGQSIPEYKVNLIVRGSV</sequence>
<dbReference type="Pfam" id="PF00532">
    <property type="entry name" value="Peripla_BP_1"/>
    <property type="match status" value="1"/>
</dbReference>
<reference evidence="7" key="1">
    <citation type="journal article" date="2019" name="Int. J. Syst. Evol. Microbiol.">
        <title>The Global Catalogue of Microorganisms (GCM) 10K type strain sequencing project: providing services to taxonomists for standard genome sequencing and annotation.</title>
        <authorList>
            <consortium name="The Broad Institute Genomics Platform"/>
            <consortium name="The Broad Institute Genome Sequencing Center for Infectious Disease"/>
            <person name="Wu L."/>
            <person name="Ma J."/>
        </authorList>
    </citation>
    <scope>NUCLEOTIDE SEQUENCE [LARGE SCALE GENOMIC DNA]</scope>
    <source>
        <strain evidence="7">CCM 8896</strain>
    </source>
</reference>
<feature type="domain" description="HTH lacI-type" evidence="5">
    <location>
        <begin position="1"/>
        <end position="53"/>
    </location>
</feature>